<accession>A0AAV7IF75</accession>
<dbReference type="Proteomes" id="UP000826195">
    <property type="component" value="Unassembled WGS sequence"/>
</dbReference>
<comment type="caution">
    <text evidence="1">The sequence shown here is derived from an EMBL/GenBank/DDBJ whole genome shotgun (WGS) entry which is preliminary data.</text>
</comment>
<evidence type="ECO:0000313" key="2">
    <source>
        <dbReference type="Proteomes" id="UP000826195"/>
    </source>
</evidence>
<proteinExistence type="predicted"/>
<dbReference type="AlphaFoldDB" id="A0AAV7IF75"/>
<evidence type="ECO:0000313" key="1">
    <source>
        <dbReference type="EMBL" id="KAH0552158.1"/>
    </source>
</evidence>
<dbReference type="EMBL" id="JAHXZJ010001492">
    <property type="protein sequence ID" value="KAH0552158.1"/>
    <property type="molecule type" value="Genomic_DNA"/>
</dbReference>
<keyword evidence="2" id="KW-1185">Reference proteome</keyword>
<name>A0AAV7IF75_COTGL</name>
<organism evidence="1 2">
    <name type="scientific">Cotesia glomerata</name>
    <name type="common">Lepidopteran parasitic wasp</name>
    <name type="synonym">Apanteles glomeratus</name>
    <dbReference type="NCBI Taxonomy" id="32391"/>
    <lineage>
        <taxon>Eukaryota</taxon>
        <taxon>Metazoa</taxon>
        <taxon>Ecdysozoa</taxon>
        <taxon>Arthropoda</taxon>
        <taxon>Hexapoda</taxon>
        <taxon>Insecta</taxon>
        <taxon>Pterygota</taxon>
        <taxon>Neoptera</taxon>
        <taxon>Endopterygota</taxon>
        <taxon>Hymenoptera</taxon>
        <taxon>Apocrita</taxon>
        <taxon>Ichneumonoidea</taxon>
        <taxon>Braconidae</taxon>
        <taxon>Microgastrinae</taxon>
        <taxon>Cotesia</taxon>
    </lineage>
</organism>
<protein>
    <submittedName>
        <fullName evidence="1">Uncharacterized protein</fullName>
    </submittedName>
</protein>
<gene>
    <name evidence="1" type="ORF">KQX54_006330</name>
</gene>
<reference evidence="1 2" key="1">
    <citation type="journal article" date="2021" name="J. Hered.">
        <title>A chromosome-level genome assembly of the parasitoid wasp, Cotesia glomerata (Hymenoptera: Braconidae).</title>
        <authorList>
            <person name="Pinto B.J."/>
            <person name="Weis J.J."/>
            <person name="Gamble T."/>
            <person name="Ode P.J."/>
            <person name="Paul R."/>
            <person name="Zaspel J.M."/>
        </authorList>
    </citation>
    <scope>NUCLEOTIDE SEQUENCE [LARGE SCALE GENOMIC DNA]</scope>
    <source>
        <strain evidence="1">CgM1</strain>
    </source>
</reference>
<sequence length="512" mass="58169">MTHATIRQTRSLHLALHTRTTTIIVVVENVDRRQSTSEVDIANFDLTVDDDSSFPLSLEIEKSFAIESQNFDFSKIDNADLSVDLRNPITDLVSVLRTSATGLSILSHYKSHRNLPEDFRNDLVDFIISIEICTSPELVISPARFVELSQLIVDLFPTEVKETYYIPYSYDKATKSKILPKGKFHSKYNNGYRANLLASGAIVKKTATKRKRNEISGSVHLGFTSDLKSELTDEEYAEKVKWLKENIDSWAEVKKLWADTSKKRISHLLADTSMNHYIESFTVLKHVTNGPQLIDIDFLTIHPKKTLNLSLNFDLFAKQLVSYSSNKKRKSEVIQLLLKKISSLSQSEDLNSTELKKVSILKLLPLLLPAPGPFQSITGTLSPWRPSKDEVQKGFILHVKDELDLRAELKNRRDNLKNYGLTEQPIVSVVGMSKIESYNVHVNNITYQLASVLEAVDIAFKSFYAFQLSYPKESEYSWMVLQQKIYGIKGEKDGPVLPCIRTFITDLNNCKV</sequence>